<evidence type="ECO:0000256" key="5">
    <source>
        <dbReference type="SAM" id="Phobius"/>
    </source>
</evidence>
<evidence type="ECO:0000259" key="6">
    <source>
        <dbReference type="Pfam" id="PF01494"/>
    </source>
</evidence>
<keyword evidence="5" id="KW-0472">Membrane</keyword>
<protein>
    <recommendedName>
        <fullName evidence="6">FAD-binding domain-containing protein</fullName>
    </recommendedName>
</protein>
<dbReference type="Gene3D" id="3.30.9.10">
    <property type="entry name" value="D-Amino Acid Oxidase, subunit A, domain 2"/>
    <property type="match status" value="1"/>
</dbReference>
<gene>
    <name evidence="7" type="ORF">BKA67DRAFT_537903</name>
</gene>
<comment type="pathway">
    <text evidence="1">Secondary metabolite biosynthesis.</text>
</comment>
<keyword evidence="5" id="KW-1133">Transmembrane helix</keyword>
<dbReference type="PRINTS" id="PR00420">
    <property type="entry name" value="RNGMNOXGNASE"/>
</dbReference>
<proteinExistence type="predicted"/>
<dbReference type="InterPro" id="IPR051704">
    <property type="entry name" value="FAD_aromatic-hydroxylase"/>
</dbReference>
<evidence type="ECO:0000313" key="8">
    <source>
        <dbReference type="Proteomes" id="UP000758603"/>
    </source>
</evidence>
<feature type="domain" description="FAD-binding" evidence="6">
    <location>
        <begin position="5"/>
        <end position="363"/>
    </location>
</feature>
<keyword evidence="5" id="KW-0812">Transmembrane</keyword>
<reference evidence="7" key="1">
    <citation type="journal article" date="2021" name="Nat. Commun.">
        <title>Genetic determinants of endophytism in the Arabidopsis root mycobiome.</title>
        <authorList>
            <person name="Mesny F."/>
            <person name="Miyauchi S."/>
            <person name="Thiergart T."/>
            <person name="Pickel B."/>
            <person name="Atanasova L."/>
            <person name="Karlsson M."/>
            <person name="Huettel B."/>
            <person name="Barry K.W."/>
            <person name="Haridas S."/>
            <person name="Chen C."/>
            <person name="Bauer D."/>
            <person name="Andreopoulos W."/>
            <person name="Pangilinan J."/>
            <person name="LaButti K."/>
            <person name="Riley R."/>
            <person name="Lipzen A."/>
            <person name="Clum A."/>
            <person name="Drula E."/>
            <person name="Henrissat B."/>
            <person name="Kohler A."/>
            <person name="Grigoriev I.V."/>
            <person name="Martin F.M."/>
            <person name="Hacquard S."/>
        </authorList>
    </citation>
    <scope>NUCLEOTIDE SEQUENCE</scope>
    <source>
        <strain evidence="7">MPI-SDFR-AT-0073</strain>
    </source>
</reference>
<organism evidence="7 8">
    <name type="scientific">Truncatella angustata</name>
    <dbReference type="NCBI Taxonomy" id="152316"/>
    <lineage>
        <taxon>Eukaryota</taxon>
        <taxon>Fungi</taxon>
        <taxon>Dikarya</taxon>
        <taxon>Ascomycota</taxon>
        <taxon>Pezizomycotina</taxon>
        <taxon>Sordariomycetes</taxon>
        <taxon>Xylariomycetidae</taxon>
        <taxon>Amphisphaeriales</taxon>
        <taxon>Sporocadaceae</taxon>
        <taxon>Truncatella</taxon>
    </lineage>
</organism>
<evidence type="ECO:0000256" key="3">
    <source>
        <dbReference type="ARBA" id="ARBA00022827"/>
    </source>
</evidence>
<accession>A0A9P8UH54</accession>
<dbReference type="InterPro" id="IPR036188">
    <property type="entry name" value="FAD/NAD-bd_sf"/>
</dbReference>
<evidence type="ECO:0000256" key="2">
    <source>
        <dbReference type="ARBA" id="ARBA00022630"/>
    </source>
</evidence>
<keyword evidence="8" id="KW-1185">Reference proteome</keyword>
<dbReference type="GeneID" id="70129292"/>
<dbReference type="Pfam" id="PF01494">
    <property type="entry name" value="FAD_binding_3"/>
    <property type="match status" value="1"/>
</dbReference>
<dbReference type="Proteomes" id="UP000758603">
    <property type="component" value="Unassembled WGS sequence"/>
</dbReference>
<keyword evidence="2" id="KW-0285">Flavoprotein</keyword>
<evidence type="ECO:0000313" key="7">
    <source>
        <dbReference type="EMBL" id="KAH6652058.1"/>
    </source>
</evidence>
<dbReference type="EMBL" id="JAGPXC010000006">
    <property type="protein sequence ID" value="KAH6652058.1"/>
    <property type="molecule type" value="Genomic_DNA"/>
</dbReference>
<feature type="transmembrane region" description="Helical" evidence="5">
    <location>
        <begin position="374"/>
        <end position="396"/>
    </location>
</feature>
<name>A0A9P8UH54_9PEZI</name>
<sequence>MAPLKVLISGGGIAGNALAFWLSNLGHAVTVVERFPTLRATGLQIDLRGHGVEVLKRMGLEQSYRSVSPPEQGLQMVDRSGRRRAYFPANRSGEGLQSFTTDWEIMRGDLCRLMYDETKERAKYVFGASIESIKQEGLGGGSVEVRFADGRTELFDLVVGADGQGSRTRKLMLGAETEDKFFPITGQYVAYFTIPRPIEEGEEYMATQYLATNHRGVMLRRSHPDKVQVYVGCTDRSEPLKHIRRGDVGAEKEALAKIMRGAGWQTDEIVRAMMTADDFYCERMGLVKLESWSKGHVALVGDAAYCPSANTGMGTTSALVGAYILAGEIGRHCGKAANADVGDGVAAALKAYDQKFRPFMDQVQKGILEGDSGMVYPSSAFGIAVAHLFLGLASFFKLPIFGWFLKEEVKDWDLPDYPEMIFYHFDWSTLYCYEAGLYTCISHGVAQKSTGVAALHEKTTNCRATLHIEVKQVLFEINTSHNYSHPEPSQLS</sequence>
<keyword evidence="4" id="KW-0560">Oxidoreductase</keyword>
<evidence type="ECO:0000256" key="4">
    <source>
        <dbReference type="ARBA" id="ARBA00023002"/>
    </source>
</evidence>
<comment type="caution">
    <text evidence="7">The sequence shown here is derived from an EMBL/GenBank/DDBJ whole genome shotgun (WGS) entry which is preliminary data.</text>
</comment>
<dbReference type="AlphaFoldDB" id="A0A9P8UH54"/>
<dbReference type="Gene3D" id="3.50.50.60">
    <property type="entry name" value="FAD/NAD(P)-binding domain"/>
    <property type="match status" value="1"/>
</dbReference>
<dbReference type="RefSeq" id="XP_045956336.1">
    <property type="nucleotide sequence ID" value="XM_046100400.1"/>
</dbReference>
<dbReference type="InterPro" id="IPR002938">
    <property type="entry name" value="FAD-bd"/>
</dbReference>
<dbReference type="SUPFAM" id="SSF51905">
    <property type="entry name" value="FAD/NAD(P)-binding domain"/>
    <property type="match status" value="1"/>
</dbReference>
<dbReference type="PANTHER" id="PTHR46865:SF7">
    <property type="entry name" value="MONOOXYGENASE, PUTATIVE (AFU_ORTHOLOGUE AFUA_8G07040)-RELATED"/>
    <property type="match status" value="1"/>
</dbReference>
<keyword evidence="3" id="KW-0274">FAD</keyword>
<evidence type="ECO:0000256" key="1">
    <source>
        <dbReference type="ARBA" id="ARBA00005179"/>
    </source>
</evidence>
<dbReference type="GO" id="GO:0016491">
    <property type="term" value="F:oxidoreductase activity"/>
    <property type="evidence" value="ECO:0007669"/>
    <property type="project" value="UniProtKB-KW"/>
</dbReference>
<dbReference type="GO" id="GO:0071949">
    <property type="term" value="F:FAD binding"/>
    <property type="evidence" value="ECO:0007669"/>
    <property type="project" value="InterPro"/>
</dbReference>
<dbReference type="OrthoDB" id="655030at2759"/>
<dbReference type="PANTHER" id="PTHR46865">
    <property type="entry name" value="OXIDOREDUCTASE-RELATED"/>
    <property type="match status" value="1"/>
</dbReference>